<gene>
    <name evidence="1" type="ORF">CHI95_23085</name>
</gene>
<protein>
    <submittedName>
        <fullName evidence="1">Uncharacterized protein</fullName>
    </submittedName>
</protein>
<accession>A0A264VLN4</accession>
<comment type="caution">
    <text evidence="1">The sequence shown here is derived from an EMBL/GenBank/DDBJ whole genome shotgun (WGS) entry which is preliminary data.</text>
</comment>
<proteinExistence type="predicted"/>
<dbReference type="AlphaFoldDB" id="A0A264VLN4"/>
<sequence>MDLVVDLIRILIKTALTLSTYQQDSYNKVPIRLKRSKEILLFWISLVPRGRERLVLMLVDFLLTLVEKKLMEVDFLLMLVDILMKQDDFIICYPPFVIFFISN</sequence>
<name>A0A264VLN4_PRORE</name>
<organism evidence="1 2">
    <name type="scientific">Providencia rettgeri</name>
    <dbReference type="NCBI Taxonomy" id="587"/>
    <lineage>
        <taxon>Bacteria</taxon>
        <taxon>Pseudomonadati</taxon>
        <taxon>Pseudomonadota</taxon>
        <taxon>Gammaproteobacteria</taxon>
        <taxon>Enterobacterales</taxon>
        <taxon>Morganellaceae</taxon>
        <taxon>Providencia</taxon>
    </lineage>
</organism>
<reference evidence="1 2" key="1">
    <citation type="submission" date="2017-07" db="EMBL/GenBank/DDBJ databases">
        <title>blaIMP-27 on transferable plasmids in Proteus mirabilis and Providencia rettgeri.</title>
        <authorList>
            <person name="Potter R."/>
        </authorList>
    </citation>
    <scope>NUCLEOTIDE SEQUENCE [LARGE SCALE GENOMIC DNA]</scope>
    <source>
        <strain evidence="1 2">PR1</strain>
    </source>
</reference>
<dbReference type="EMBL" id="NOWC01000043">
    <property type="protein sequence ID" value="OZS72189.1"/>
    <property type="molecule type" value="Genomic_DNA"/>
</dbReference>
<dbReference type="Proteomes" id="UP000216001">
    <property type="component" value="Unassembled WGS sequence"/>
</dbReference>
<evidence type="ECO:0000313" key="1">
    <source>
        <dbReference type="EMBL" id="OZS72189.1"/>
    </source>
</evidence>
<evidence type="ECO:0000313" key="2">
    <source>
        <dbReference type="Proteomes" id="UP000216001"/>
    </source>
</evidence>